<feature type="region of interest" description="Disordered" evidence="11">
    <location>
        <begin position="147"/>
        <end position="169"/>
    </location>
</feature>
<dbReference type="GO" id="GO:0005814">
    <property type="term" value="C:centriole"/>
    <property type="evidence" value="ECO:0007669"/>
    <property type="project" value="UniProtKB-SubCell"/>
</dbReference>
<gene>
    <name evidence="13" type="primary">LOC117644417</name>
</gene>
<dbReference type="GO" id="GO:0097712">
    <property type="term" value="P:vesicle targeting, trans-Golgi to periciliary membrane compartment"/>
    <property type="evidence" value="ECO:0007669"/>
    <property type="project" value="TreeGrafter"/>
</dbReference>
<comment type="similarity">
    <text evidence="4">Belongs to the CEP19 family.</text>
</comment>
<evidence type="ECO:0000256" key="10">
    <source>
        <dbReference type="ARBA" id="ARBA00023273"/>
    </source>
</evidence>
<protein>
    <recommendedName>
        <fullName evidence="5">Centrosomal protein of 19 kDa</fullName>
    </recommendedName>
</protein>
<evidence type="ECO:0000256" key="6">
    <source>
        <dbReference type="ARBA" id="ARBA00022490"/>
    </source>
</evidence>
<dbReference type="Proteomes" id="UP000515158">
    <property type="component" value="Unplaced"/>
</dbReference>
<comment type="subcellular location">
    <subcellularLocation>
        <location evidence="2">Cytoplasm</location>
        <location evidence="2">Cytoskeleton</location>
        <location evidence="2">Cilium basal body</location>
    </subcellularLocation>
    <subcellularLocation>
        <location evidence="1">Cytoplasm</location>
        <location evidence="1">Cytoskeleton</location>
        <location evidence="1">Microtubule organizing center</location>
        <location evidence="1">Centrosome</location>
        <location evidence="1">Centriole</location>
    </subcellularLocation>
    <subcellularLocation>
        <location evidence="3">Cytoplasm</location>
        <location evidence="3">Cytoskeleton</location>
        <location evidence="3">Spindle</location>
    </subcellularLocation>
</comment>
<evidence type="ECO:0000256" key="4">
    <source>
        <dbReference type="ARBA" id="ARBA00009371"/>
    </source>
</evidence>
<keyword evidence="10" id="KW-0966">Cell projection</keyword>
<dbReference type="GO" id="GO:0034454">
    <property type="term" value="P:microtubule anchoring at centrosome"/>
    <property type="evidence" value="ECO:0007669"/>
    <property type="project" value="TreeGrafter"/>
</dbReference>
<evidence type="ECO:0000313" key="13">
    <source>
        <dbReference type="RefSeq" id="XP_034239752.1"/>
    </source>
</evidence>
<evidence type="ECO:0000256" key="7">
    <source>
        <dbReference type="ARBA" id="ARBA00022794"/>
    </source>
</evidence>
<evidence type="ECO:0000256" key="8">
    <source>
        <dbReference type="ARBA" id="ARBA00023069"/>
    </source>
</evidence>
<proteinExistence type="inferred from homology"/>
<dbReference type="AlphaFoldDB" id="A0A6P8YZM6"/>
<dbReference type="PANTHER" id="PTHR31539">
    <property type="entry name" value="CENTROSOMAL PROTEIN OF 19K CEP19"/>
    <property type="match status" value="1"/>
</dbReference>
<dbReference type="PANTHER" id="PTHR31539:SF1">
    <property type="entry name" value="CENTROSOMAL PROTEIN OF 19 KDA"/>
    <property type="match status" value="1"/>
</dbReference>
<evidence type="ECO:0000256" key="9">
    <source>
        <dbReference type="ARBA" id="ARBA00023212"/>
    </source>
</evidence>
<keyword evidence="12" id="KW-1185">Reference proteome</keyword>
<reference evidence="13" key="1">
    <citation type="submission" date="2025-08" db="UniProtKB">
        <authorList>
            <consortium name="RefSeq"/>
        </authorList>
    </citation>
    <scope>IDENTIFICATION</scope>
    <source>
        <tissue evidence="13">Total insect</tissue>
    </source>
</reference>
<dbReference type="GO" id="GO:0000922">
    <property type="term" value="C:spindle pole"/>
    <property type="evidence" value="ECO:0007669"/>
    <property type="project" value="TreeGrafter"/>
</dbReference>
<dbReference type="KEGG" id="tpal:117644417"/>
<organism evidence="13">
    <name type="scientific">Thrips palmi</name>
    <name type="common">Melon thrips</name>
    <dbReference type="NCBI Taxonomy" id="161013"/>
    <lineage>
        <taxon>Eukaryota</taxon>
        <taxon>Metazoa</taxon>
        <taxon>Ecdysozoa</taxon>
        <taxon>Arthropoda</taxon>
        <taxon>Hexapoda</taxon>
        <taxon>Insecta</taxon>
        <taxon>Pterygota</taxon>
        <taxon>Neoptera</taxon>
        <taxon>Paraneoptera</taxon>
        <taxon>Thysanoptera</taxon>
        <taxon>Terebrantia</taxon>
        <taxon>Thripoidea</taxon>
        <taxon>Thripidae</taxon>
        <taxon>Thrips</taxon>
    </lineage>
</organism>
<dbReference type="GeneID" id="117644417"/>
<keyword evidence="7" id="KW-0970">Cilium biogenesis/degradation</keyword>
<dbReference type="InParanoid" id="A0A6P8YZM6"/>
<dbReference type="OrthoDB" id="2163581at2759"/>
<dbReference type="InterPro" id="IPR029412">
    <property type="entry name" value="CEP19"/>
</dbReference>
<evidence type="ECO:0000256" key="5">
    <source>
        <dbReference type="ARBA" id="ARBA00022015"/>
    </source>
</evidence>
<keyword evidence="6" id="KW-0963">Cytoplasm</keyword>
<feature type="compositionally biased region" description="Basic and acidic residues" evidence="11">
    <location>
        <begin position="147"/>
        <end position="162"/>
    </location>
</feature>
<keyword evidence="8" id="KW-0969">Cilium</keyword>
<evidence type="ECO:0000256" key="3">
    <source>
        <dbReference type="ARBA" id="ARBA00004186"/>
    </source>
</evidence>
<keyword evidence="9" id="KW-0206">Cytoskeleton</keyword>
<name>A0A6P8YZM6_THRPL</name>
<dbReference type="Pfam" id="PF14933">
    <property type="entry name" value="CEP19"/>
    <property type="match status" value="1"/>
</dbReference>
<evidence type="ECO:0000256" key="11">
    <source>
        <dbReference type="SAM" id="MobiDB-lite"/>
    </source>
</evidence>
<dbReference type="GO" id="GO:0005813">
    <property type="term" value="C:centrosome"/>
    <property type="evidence" value="ECO:0007669"/>
    <property type="project" value="TreeGrafter"/>
</dbReference>
<accession>A0A6P8YZM6</accession>
<evidence type="ECO:0000313" key="12">
    <source>
        <dbReference type="Proteomes" id="UP000515158"/>
    </source>
</evidence>
<dbReference type="RefSeq" id="XP_034239752.1">
    <property type="nucleotide sequence ID" value="XM_034383861.1"/>
</dbReference>
<sequence length="169" mass="19841">MSEITQKMRKLGIRFDPPSLVLIYSNDKMKLHQRVMPVRNFNAGSNVNFFATQLKQRHEEFLHSVPLISIEKMLRILQEHIRGSPLESILKNINSEYEINPDEDLNKLTDDQLHRKKLIMEASFVANQLQPSDPDYEYDRQVDFEDNKIESGWDSESNAKETETDDFWG</sequence>
<evidence type="ECO:0000256" key="1">
    <source>
        <dbReference type="ARBA" id="ARBA00004114"/>
    </source>
</evidence>
<evidence type="ECO:0000256" key="2">
    <source>
        <dbReference type="ARBA" id="ARBA00004120"/>
    </source>
</evidence>
<dbReference type="GO" id="GO:0036064">
    <property type="term" value="C:ciliary basal body"/>
    <property type="evidence" value="ECO:0007669"/>
    <property type="project" value="TreeGrafter"/>
</dbReference>